<dbReference type="PANTHER" id="PTHR47683">
    <property type="entry name" value="PSEUDOURIDINE SYNTHASE FAMILY PROTEIN-RELATED"/>
    <property type="match status" value="1"/>
</dbReference>
<protein>
    <recommendedName>
        <fullName evidence="5">Dual-specificity RNA pseudouridine synthase RluF</fullName>
        <ecNumber evidence="4">5.4.99.21</ecNumber>
    </recommendedName>
    <alternativeName>
        <fullName evidence="7">23S rRNA pseudouridine(2604) synthase</fullName>
    </alternativeName>
    <alternativeName>
        <fullName evidence="9">Ribosomal large subunit pseudouridine synthase F</fullName>
    </alternativeName>
    <alternativeName>
        <fullName evidence="8">rRNA pseudouridylate synthase F</fullName>
    </alternativeName>
    <alternativeName>
        <fullName evidence="10">rRNA-uridine isomerase F</fullName>
    </alternativeName>
    <alternativeName>
        <fullName evidence="6">tRNA(Tyr) pseudouridine(35) synthase</fullName>
    </alternativeName>
</protein>
<evidence type="ECO:0000256" key="6">
    <source>
        <dbReference type="ARBA" id="ARBA00041420"/>
    </source>
</evidence>
<dbReference type="InterPro" id="IPR042092">
    <property type="entry name" value="PsdUridine_s_RsuA/RluB/E/F_cat"/>
</dbReference>
<keyword evidence="11" id="KW-0694">RNA-binding</keyword>
<dbReference type="InterPro" id="IPR036986">
    <property type="entry name" value="S4_RNA-bd_sf"/>
</dbReference>
<dbReference type="InterPro" id="IPR050343">
    <property type="entry name" value="RsuA_PseudoU_synthase"/>
</dbReference>
<keyword evidence="15" id="KW-1185">Reference proteome</keyword>
<dbReference type="InterPro" id="IPR006145">
    <property type="entry name" value="PsdUridine_synth_RsuA/RluA"/>
</dbReference>
<feature type="compositionally biased region" description="Basic and acidic residues" evidence="12">
    <location>
        <begin position="56"/>
        <end position="144"/>
    </location>
</feature>
<evidence type="ECO:0000256" key="5">
    <source>
        <dbReference type="ARBA" id="ARBA00039989"/>
    </source>
</evidence>
<dbReference type="EC" id="5.4.99.21" evidence="4"/>
<comment type="caution">
    <text evidence="14">The sequence shown here is derived from an EMBL/GenBank/DDBJ whole genome shotgun (WGS) entry which is preliminary data.</text>
</comment>
<dbReference type="Gene3D" id="3.30.70.580">
    <property type="entry name" value="Pseudouridine synthase I, catalytic domain, N-terminal subdomain"/>
    <property type="match status" value="1"/>
</dbReference>
<dbReference type="EMBL" id="BAABLD010000001">
    <property type="protein sequence ID" value="GAA5157481.1"/>
    <property type="molecule type" value="Genomic_DNA"/>
</dbReference>
<evidence type="ECO:0000256" key="10">
    <source>
        <dbReference type="ARBA" id="ARBA00043147"/>
    </source>
</evidence>
<dbReference type="SUPFAM" id="SSF55120">
    <property type="entry name" value="Pseudouridine synthase"/>
    <property type="match status" value="1"/>
</dbReference>
<evidence type="ECO:0000256" key="11">
    <source>
        <dbReference type="PROSITE-ProRule" id="PRU00182"/>
    </source>
</evidence>
<dbReference type="CDD" id="cd00165">
    <property type="entry name" value="S4"/>
    <property type="match status" value="1"/>
</dbReference>
<dbReference type="SMART" id="SM00363">
    <property type="entry name" value="S4"/>
    <property type="match status" value="1"/>
</dbReference>
<accession>A0ABP9QAE4</accession>
<proteinExistence type="predicted"/>
<dbReference type="InterPro" id="IPR020103">
    <property type="entry name" value="PsdUridine_synth_cat_dom_sf"/>
</dbReference>
<evidence type="ECO:0000256" key="2">
    <source>
        <dbReference type="ARBA" id="ARBA00036390"/>
    </source>
</evidence>
<dbReference type="Pfam" id="PF01479">
    <property type="entry name" value="S4"/>
    <property type="match status" value="1"/>
</dbReference>
<reference evidence="15" key="1">
    <citation type="journal article" date="2019" name="Int. J. Syst. Evol. Microbiol.">
        <title>The Global Catalogue of Microorganisms (GCM) 10K type strain sequencing project: providing services to taxonomists for standard genome sequencing and annotation.</title>
        <authorList>
            <consortium name="The Broad Institute Genomics Platform"/>
            <consortium name="The Broad Institute Genome Sequencing Center for Infectious Disease"/>
            <person name="Wu L."/>
            <person name="Ma J."/>
        </authorList>
    </citation>
    <scope>NUCLEOTIDE SEQUENCE [LARGE SCALE GENOMIC DNA]</scope>
    <source>
        <strain evidence="15">JCM 18715</strain>
    </source>
</reference>
<evidence type="ECO:0000256" key="8">
    <source>
        <dbReference type="ARBA" id="ARBA00042843"/>
    </source>
</evidence>
<dbReference type="PROSITE" id="PS50889">
    <property type="entry name" value="S4"/>
    <property type="match status" value="1"/>
</dbReference>
<dbReference type="InterPro" id="IPR002942">
    <property type="entry name" value="S4_RNA-bd"/>
</dbReference>
<evidence type="ECO:0000256" key="12">
    <source>
        <dbReference type="SAM" id="MobiDB-lite"/>
    </source>
</evidence>
<evidence type="ECO:0000256" key="4">
    <source>
        <dbReference type="ARBA" id="ARBA00038922"/>
    </source>
</evidence>
<evidence type="ECO:0000313" key="15">
    <source>
        <dbReference type="Proteomes" id="UP001500547"/>
    </source>
</evidence>
<dbReference type="Gene3D" id="3.10.290.10">
    <property type="entry name" value="RNA-binding S4 domain"/>
    <property type="match status" value="1"/>
</dbReference>
<evidence type="ECO:0000256" key="3">
    <source>
        <dbReference type="ARBA" id="ARBA00036535"/>
    </source>
</evidence>
<keyword evidence="1" id="KW-0413">Isomerase</keyword>
<dbReference type="SUPFAM" id="SSF55174">
    <property type="entry name" value="Alpha-L RNA-binding motif"/>
    <property type="match status" value="1"/>
</dbReference>
<dbReference type="Proteomes" id="UP001500547">
    <property type="component" value="Unassembled WGS sequence"/>
</dbReference>
<evidence type="ECO:0000256" key="7">
    <source>
        <dbReference type="ARBA" id="ARBA00041697"/>
    </source>
</evidence>
<dbReference type="InterPro" id="IPR000748">
    <property type="entry name" value="PsdUridine_synth_RsuA/RluB/E/F"/>
</dbReference>
<dbReference type="Gene3D" id="3.30.70.1560">
    <property type="entry name" value="Alpha-L RNA-binding motif"/>
    <property type="match status" value="1"/>
</dbReference>
<dbReference type="PANTHER" id="PTHR47683:SF2">
    <property type="entry name" value="RNA-BINDING S4 DOMAIN-CONTAINING PROTEIN"/>
    <property type="match status" value="1"/>
</dbReference>
<feature type="compositionally biased region" description="Basic and acidic residues" evidence="12">
    <location>
        <begin position="155"/>
        <end position="175"/>
    </location>
</feature>
<dbReference type="Pfam" id="PF00849">
    <property type="entry name" value="PseudoU_synth_2"/>
    <property type="match status" value="1"/>
</dbReference>
<evidence type="ECO:0000256" key="9">
    <source>
        <dbReference type="ARBA" id="ARBA00042890"/>
    </source>
</evidence>
<organism evidence="14 15">
    <name type="scientific">Viridibacterium curvum</name>
    <dbReference type="NCBI Taxonomy" id="1101404"/>
    <lineage>
        <taxon>Bacteria</taxon>
        <taxon>Pseudomonadati</taxon>
        <taxon>Pseudomonadota</taxon>
        <taxon>Betaproteobacteria</taxon>
        <taxon>Rhodocyclales</taxon>
        <taxon>Rhodocyclaceae</taxon>
        <taxon>Viridibacterium</taxon>
    </lineage>
</organism>
<name>A0ABP9QAE4_9RHOO</name>
<sequence length="416" mass="47164">MTESKKKLSLPSTTTGSKPVREPKRPPVRSTSAATPRVKARPATPETDTPARPARRNTEARTPRSDDDRPPRRTDAGRPRRNDADAPQRPRAPRRDDGDAPRRPAPRFESDRGHSERPQRAPRADYARRDDANNDAPYERRSRGADGVSRGPARGSERPAFKPRMQKSEPRDADGAVRLSKRMTELGLCSRREADEYIERGWVKVDGKVVDELGSKILPTQKIELNRQAEDTQQKRVTVILNKPIGYVSGQAEDDYEPAAVLITNENHWSEDPIKRPFDPRLMRKLAPAGRLDIDSTGMLVLTQDGRIAKHLIGEDSDIEKEYLVRVEGPLSYDDLALLNHGLMLDGVELQPAKVSWQNEHQLRFVLREGRKRQIRRMCELVGLRVTALKRIRIGSINLAKLPPGQWRYLGDHEKF</sequence>
<dbReference type="RefSeq" id="WP_345530835.1">
    <property type="nucleotide sequence ID" value="NZ_BAABLD010000001.1"/>
</dbReference>
<comment type="catalytic activity">
    <reaction evidence="2">
        <text>uridine(35) in tRNA(Tyr) = pseudouridine(35) in tRNA(Tyr)</text>
        <dbReference type="Rhea" id="RHEA:60556"/>
        <dbReference type="Rhea" id="RHEA-COMP:15607"/>
        <dbReference type="Rhea" id="RHEA-COMP:15608"/>
        <dbReference type="ChEBI" id="CHEBI:65314"/>
        <dbReference type="ChEBI" id="CHEBI:65315"/>
    </reaction>
</comment>
<evidence type="ECO:0000259" key="13">
    <source>
        <dbReference type="SMART" id="SM00363"/>
    </source>
</evidence>
<dbReference type="NCBIfam" id="TIGR00093">
    <property type="entry name" value="pseudouridine synthase"/>
    <property type="match status" value="1"/>
</dbReference>
<dbReference type="InterPro" id="IPR020094">
    <property type="entry name" value="TruA/RsuA/RluB/E/F_N"/>
</dbReference>
<feature type="region of interest" description="Disordered" evidence="12">
    <location>
        <begin position="1"/>
        <end position="175"/>
    </location>
</feature>
<evidence type="ECO:0000313" key="14">
    <source>
        <dbReference type="EMBL" id="GAA5157481.1"/>
    </source>
</evidence>
<comment type="catalytic activity">
    <reaction evidence="3">
        <text>uridine(2604) in 23S rRNA = pseudouridine(2604) in 23S rRNA</text>
        <dbReference type="Rhea" id="RHEA:38875"/>
        <dbReference type="Rhea" id="RHEA-COMP:10093"/>
        <dbReference type="Rhea" id="RHEA-COMP:10094"/>
        <dbReference type="ChEBI" id="CHEBI:65314"/>
        <dbReference type="ChEBI" id="CHEBI:65315"/>
        <dbReference type="EC" id="5.4.99.21"/>
    </reaction>
</comment>
<gene>
    <name evidence="14" type="ORF">GCM10025770_00760</name>
</gene>
<feature type="domain" description="RNA-binding S4" evidence="13">
    <location>
        <begin position="177"/>
        <end position="245"/>
    </location>
</feature>
<evidence type="ECO:0000256" key="1">
    <source>
        <dbReference type="ARBA" id="ARBA00023235"/>
    </source>
</evidence>